<gene>
    <name evidence="1" type="ORF">CCACVL1_10951</name>
</gene>
<keyword evidence="2" id="KW-1185">Reference proteome</keyword>
<name>A0A1R3INN6_COCAP</name>
<accession>A0A1R3INN6</accession>
<dbReference type="Proteomes" id="UP000188268">
    <property type="component" value="Unassembled WGS sequence"/>
</dbReference>
<evidence type="ECO:0000313" key="1">
    <source>
        <dbReference type="EMBL" id="OMO84198.1"/>
    </source>
</evidence>
<organism evidence="1 2">
    <name type="scientific">Corchorus capsularis</name>
    <name type="common">Jute</name>
    <dbReference type="NCBI Taxonomy" id="210143"/>
    <lineage>
        <taxon>Eukaryota</taxon>
        <taxon>Viridiplantae</taxon>
        <taxon>Streptophyta</taxon>
        <taxon>Embryophyta</taxon>
        <taxon>Tracheophyta</taxon>
        <taxon>Spermatophyta</taxon>
        <taxon>Magnoliopsida</taxon>
        <taxon>eudicotyledons</taxon>
        <taxon>Gunneridae</taxon>
        <taxon>Pentapetalae</taxon>
        <taxon>rosids</taxon>
        <taxon>malvids</taxon>
        <taxon>Malvales</taxon>
        <taxon>Malvaceae</taxon>
        <taxon>Grewioideae</taxon>
        <taxon>Apeibeae</taxon>
        <taxon>Corchorus</taxon>
    </lineage>
</organism>
<evidence type="ECO:0000313" key="2">
    <source>
        <dbReference type="Proteomes" id="UP000188268"/>
    </source>
</evidence>
<protein>
    <submittedName>
        <fullName evidence="1">Uncharacterized protein</fullName>
    </submittedName>
</protein>
<comment type="caution">
    <text evidence="1">The sequence shown here is derived from an EMBL/GenBank/DDBJ whole genome shotgun (WGS) entry which is preliminary data.</text>
</comment>
<dbReference type="EMBL" id="AWWV01009753">
    <property type="protein sequence ID" value="OMO84198.1"/>
    <property type="molecule type" value="Genomic_DNA"/>
</dbReference>
<reference evidence="1 2" key="1">
    <citation type="submission" date="2013-09" db="EMBL/GenBank/DDBJ databases">
        <title>Corchorus capsularis genome sequencing.</title>
        <authorList>
            <person name="Alam M."/>
            <person name="Haque M.S."/>
            <person name="Islam M.S."/>
            <person name="Emdad E.M."/>
            <person name="Islam M.M."/>
            <person name="Ahmed B."/>
            <person name="Halim A."/>
            <person name="Hossen Q.M.M."/>
            <person name="Hossain M.Z."/>
            <person name="Ahmed R."/>
            <person name="Khan M.M."/>
            <person name="Islam R."/>
            <person name="Rashid M.M."/>
            <person name="Khan S.A."/>
            <person name="Rahman M.S."/>
            <person name="Alam M."/>
        </authorList>
    </citation>
    <scope>NUCLEOTIDE SEQUENCE [LARGE SCALE GENOMIC DNA]</scope>
    <source>
        <strain evidence="2">cv. CVL-1</strain>
        <tissue evidence="1">Whole seedling</tissue>
    </source>
</reference>
<dbReference type="Gramene" id="OMO84198">
    <property type="protein sequence ID" value="OMO84198"/>
    <property type="gene ID" value="CCACVL1_10951"/>
</dbReference>
<dbReference type="AlphaFoldDB" id="A0A1R3INN6"/>
<sequence>MASFQAAKAALISFYETLLDQKLE</sequence>
<proteinExistence type="predicted"/>